<evidence type="ECO:0000313" key="3">
    <source>
        <dbReference type="RefSeq" id="XP_014504166.1"/>
    </source>
</evidence>
<feature type="compositionally biased region" description="Basic and acidic residues" evidence="1">
    <location>
        <begin position="101"/>
        <end position="110"/>
    </location>
</feature>
<reference evidence="2" key="1">
    <citation type="journal article" date="2014" name="Nat. Commun.">
        <title>Genome sequence of mungbean and insights into evolution within Vigna species.</title>
        <authorList>
            <person name="Kang Y.J."/>
            <person name="Kim S.K."/>
            <person name="Kim M.Y."/>
            <person name="Lestari P."/>
            <person name="Kim K.H."/>
            <person name="Ha B.K."/>
            <person name="Jun T.H."/>
            <person name="Hwang W.J."/>
            <person name="Lee T."/>
            <person name="Lee J."/>
            <person name="Shim S."/>
            <person name="Yoon M.Y."/>
            <person name="Jang Y.E."/>
            <person name="Han K.S."/>
            <person name="Taeprayoon P."/>
            <person name="Yoon N."/>
            <person name="Somta P."/>
            <person name="Tanya P."/>
            <person name="Kim K.S."/>
            <person name="Gwag J.G."/>
            <person name="Moon J.K."/>
            <person name="Lee Y.H."/>
            <person name="Park B.S."/>
            <person name="Bombarely A."/>
            <person name="Doyle J.J."/>
            <person name="Jackson S.A."/>
            <person name="Schafleitner R."/>
            <person name="Srinives P."/>
            <person name="Varshney R.K."/>
            <person name="Lee S.H."/>
        </authorList>
    </citation>
    <scope>NUCLEOTIDE SEQUENCE [LARGE SCALE GENOMIC DNA]</scope>
    <source>
        <strain evidence="2">cv. VC1973A</strain>
    </source>
</reference>
<dbReference type="GeneID" id="106764393"/>
<sequence length="141" mass="15850">MRCFQLQSSLLLPLHAKLKHQLHHISHTSKLFCLSTHQPPCFLHLSSSTPLSTKALPHLMVVAPAESGDLSSLLPISGVLLSMYFVANFVVPGFLANSISKDESNEKQKVDEDDEDEEGEEEDEDEDEEEEDEDEDEEEDE</sequence>
<feature type="compositionally biased region" description="Acidic residues" evidence="1">
    <location>
        <begin position="111"/>
        <end position="141"/>
    </location>
</feature>
<keyword evidence="2" id="KW-1185">Reference proteome</keyword>
<dbReference type="OrthoDB" id="1932652at2759"/>
<gene>
    <name evidence="3" type="primary">LOC106764393</name>
</gene>
<dbReference type="AlphaFoldDB" id="A0A1S3UDS0"/>
<dbReference type="PANTHER" id="PTHR37196:SF2">
    <property type="entry name" value="TRANSMEMBRANE PROTEIN"/>
    <property type="match status" value="1"/>
</dbReference>
<dbReference type="STRING" id="3916.A0A1S3UDS0"/>
<dbReference type="InterPro" id="IPR016024">
    <property type="entry name" value="ARM-type_fold"/>
</dbReference>
<proteinExistence type="predicted"/>
<evidence type="ECO:0000313" key="2">
    <source>
        <dbReference type="Proteomes" id="UP000087766"/>
    </source>
</evidence>
<name>A0A1S3UDS0_VIGRR</name>
<organism evidence="2 3">
    <name type="scientific">Vigna radiata var. radiata</name>
    <name type="common">Mung bean</name>
    <name type="synonym">Phaseolus aureus</name>
    <dbReference type="NCBI Taxonomy" id="3916"/>
    <lineage>
        <taxon>Eukaryota</taxon>
        <taxon>Viridiplantae</taxon>
        <taxon>Streptophyta</taxon>
        <taxon>Embryophyta</taxon>
        <taxon>Tracheophyta</taxon>
        <taxon>Spermatophyta</taxon>
        <taxon>Magnoliopsida</taxon>
        <taxon>eudicotyledons</taxon>
        <taxon>Gunneridae</taxon>
        <taxon>Pentapetalae</taxon>
        <taxon>rosids</taxon>
        <taxon>fabids</taxon>
        <taxon>Fabales</taxon>
        <taxon>Fabaceae</taxon>
        <taxon>Papilionoideae</taxon>
        <taxon>50 kb inversion clade</taxon>
        <taxon>NPAAA clade</taxon>
        <taxon>indigoferoid/millettioid clade</taxon>
        <taxon>Phaseoleae</taxon>
        <taxon>Vigna</taxon>
    </lineage>
</organism>
<dbReference type="SUPFAM" id="SSF48371">
    <property type="entry name" value="ARM repeat"/>
    <property type="match status" value="1"/>
</dbReference>
<evidence type="ECO:0000256" key="1">
    <source>
        <dbReference type="SAM" id="MobiDB-lite"/>
    </source>
</evidence>
<dbReference type="PANTHER" id="PTHR37196">
    <property type="entry name" value="TRANSMEMBRANE PROTEIN"/>
    <property type="match status" value="1"/>
</dbReference>
<protein>
    <submittedName>
        <fullName evidence="3">Nucleolin</fullName>
    </submittedName>
</protein>
<dbReference type="Proteomes" id="UP000087766">
    <property type="component" value="Chromosome 6"/>
</dbReference>
<reference evidence="3" key="2">
    <citation type="submission" date="2025-08" db="UniProtKB">
        <authorList>
            <consortium name="RefSeq"/>
        </authorList>
    </citation>
    <scope>IDENTIFICATION</scope>
    <source>
        <tissue evidence="3">Leaf</tissue>
    </source>
</reference>
<dbReference type="RefSeq" id="XP_014504166.1">
    <property type="nucleotide sequence ID" value="XM_014648680.2"/>
</dbReference>
<dbReference type="KEGG" id="vra:106764393"/>
<feature type="region of interest" description="Disordered" evidence="1">
    <location>
        <begin position="101"/>
        <end position="141"/>
    </location>
</feature>
<accession>A0A1S3UDS0</accession>